<evidence type="ECO:0000256" key="1">
    <source>
        <dbReference type="ARBA" id="ARBA00008857"/>
    </source>
</evidence>
<dbReference type="GO" id="GO:0006310">
    <property type="term" value="P:DNA recombination"/>
    <property type="evidence" value="ECO:0007669"/>
    <property type="project" value="UniProtKB-KW"/>
</dbReference>
<dbReference type="PANTHER" id="PTHR30629">
    <property type="entry name" value="PROPHAGE INTEGRASE"/>
    <property type="match status" value="1"/>
</dbReference>
<keyword evidence="2" id="KW-0229">DNA integration</keyword>
<dbReference type="InterPro" id="IPR011010">
    <property type="entry name" value="DNA_brk_join_enz"/>
</dbReference>
<dbReference type="InterPro" id="IPR044068">
    <property type="entry name" value="CB"/>
</dbReference>
<dbReference type="STRING" id="1219043.SCH01S_28_00730"/>
<proteinExistence type="inferred from homology"/>
<dbReference type="InterPro" id="IPR050808">
    <property type="entry name" value="Phage_Integrase"/>
</dbReference>
<dbReference type="EMBL" id="BBWU01000028">
    <property type="protein sequence ID" value="GAO39214.1"/>
    <property type="molecule type" value="Genomic_DNA"/>
</dbReference>
<dbReference type="GO" id="GO:0015074">
    <property type="term" value="P:DNA integration"/>
    <property type="evidence" value="ECO:0007669"/>
    <property type="project" value="UniProtKB-KW"/>
</dbReference>
<keyword evidence="4" id="KW-0233">DNA recombination</keyword>
<dbReference type="InterPro" id="IPR010998">
    <property type="entry name" value="Integrase_recombinase_N"/>
</dbReference>
<dbReference type="Proteomes" id="UP000033202">
    <property type="component" value="Unassembled WGS sequence"/>
</dbReference>
<dbReference type="Gene3D" id="1.10.150.130">
    <property type="match status" value="1"/>
</dbReference>
<keyword evidence="3 5" id="KW-0238">DNA-binding</keyword>
<feature type="domain" description="Core-binding (CB)" evidence="6">
    <location>
        <begin position="189"/>
        <end position="275"/>
    </location>
</feature>
<accession>A0A0E9MNT7</accession>
<evidence type="ECO:0000256" key="3">
    <source>
        <dbReference type="ARBA" id="ARBA00023125"/>
    </source>
</evidence>
<dbReference type="InterPro" id="IPR013762">
    <property type="entry name" value="Integrase-like_cat_sf"/>
</dbReference>
<dbReference type="PROSITE" id="PS51900">
    <property type="entry name" value="CB"/>
    <property type="match status" value="1"/>
</dbReference>
<reference evidence="7 8" key="1">
    <citation type="submission" date="2015-04" db="EMBL/GenBank/DDBJ databases">
        <title>Whole genome shotgun sequence of Sphingomonas changbaiensis NBRC 104936.</title>
        <authorList>
            <person name="Katano-Makiyama Y."/>
            <person name="Hosoyama A."/>
            <person name="Hashimoto M."/>
            <person name="Noguchi M."/>
            <person name="Tsuchikane K."/>
            <person name="Ohji S."/>
            <person name="Yamazoe A."/>
            <person name="Ichikawa N."/>
            <person name="Kimura A."/>
            <person name="Fujita N."/>
        </authorList>
    </citation>
    <scope>NUCLEOTIDE SEQUENCE [LARGE SCALE GENOMIC DNA]</scope>
    <source>
        <strain evidence="7 8">NBRC 104936</strain>
    </source>
</reference>
<dbReference type="PANTHER" id="PTHR30629:SF2">
    <property type="entry name" value="PROPHAGE INTEGRASE INTS-RELATED"/>
    <property type="match status" value="1"/>
</dbReference>
<dbReference type="GO" id="GO:0003677">
    <property type="term" value="F:DNA binding"/>
    <property type="evidence" value="ECO:0007669"/>
    <property type="project" value="UniProtKB-UniRule"/>
</dbReference>
<sequence length="502" mass="56200">MRALFGGRSEVVKTLSAVDWPGRRRELNRLIEDFEATAQSANRTVHAITGGKPSPSPELMEAAVRSWFRERVERPDFDGTADPGQEPFTSIEAQRADLQRLATSLGAETPVTTAWIAQDMIEQNGWSVEAGSNTFRRLSRLVARGQLAALGRQRQDLALLPRRTDDEMFSAENFRLDEERAKARPAAHVSIRSLFAKYLAERKPAAATEKAWSRFIAAWVEFIGHDDAAAITPDDVLRWKDHLASEPIAAGQCRSAKTVNETYLAALRTVLGWGVSNRLLSANAASGIRVYGPRRQRTRDASFSDGEATAILRASLRSPPIGVSSQRALAIRWVPWICAYTGARVNEVTQLRADDIYQEEGVWVIRITPEAGSTKNHRYRAVALHNHILEQGFLEAVSNLRGPLFYDPAQYRGGKKGNPQSKKCGEFLARWVRTEAKVTDPRVQPNHGWRHRFKTVARRVRMDAEVCEYIQGHAGRTEGSKYGEQPPSVTAREINLIPRYQL</sequence>
<dbReference type="SUPFAM" id="SSF56349">
    <property type="entry name" value="DNA breaking-rejoining enzymes"/>
    <property type="match status" value="1"/>
</dbReference>
<comment type="similarity">
    <text evidence="1">Belongs to the 'phage' integrase family.</text>
</comment>
<dbReference type="Gene3D" id="1.10.443.10">
    <property type="entry name" value="Intergrase catalytic core"/>
    <property type="match status" value="1"/>
</dbReference>
<keyword evidence="8" id="KW-1185">Reference proteome</keyword>
<dbReference type="AlphaFoldDB" id="A0A0E9MNT7"/>
<evidence type="ECO:0000256" key="4">
    <source>
        <dbReference type="ARBA" id="ARBA00023172"/>
    </source>
</evidence>
<evidence type="ECO:0000313" key="8">
    <source>
        <dbReference type="Proteomes" id="UP000033202"/>
    </source>
</evidence>
<evidence type="ECO:0000259" key="6">
    <source>
        <dbReference type="PROSITE" id="PS51900"/>
    </source>
</evidence>
<organism evidence="7 8">
    <name type="scientific">Sphingomonas changbaiensis NBRC 104936</name>
    <dbReference type="NCBI Taxonomy" id="1219043"/>
    <lineage>
        <taxon>Bacteria</taxon>
        <taxon>Pseudomonadati</taxon>
        <taxon>Pseudomonadota</taxon>
        <taxon>Alphaproteobacteria</taxon>
        <taxon>Sphingomonadales</taxon>
        <taxon>Sphingomonadaceae</taxon>
        <taxon>Sphingomonas</taxon>
    </lineage>
</organism>
<evidence type="ECO:0000256" key="2">
    <source>
        <dbReference type="ARBA" id="ARBA00022908"/>
    </source>
</evidence>
<evidence type="ECO:0000256" key="5">
    <source>
        <dbReference type="PROSITE-ProRule" id="PRU01248"/>
    </source>
</evidence>
<protein>
    <submittedName>
        <fullName evidence="7">Putative recombinase</fullName>
    </submittedName>
</protein>
<comment type="caution">
    <text evidence="7">The sequence shown here is derived from an EMBL/GenBank/DDBJ whole genome shotgun (WGS) entry which is preliminary data.</text>
</comment>
<name>A0A0E9MNT7_9SPHN</name>
<gene>
    <name evidence="7" type="ORF">SCH01S_28_00730</name>
</gene>
<evidence type="ECO:0000313" key="7">
    <source>
        <dbReference type="EMBL" id="GAO39214.1"/>
    </source>
</evidence>